<dbReference type="Pfam" id="PF14663">
    <property type="entry name" value="RasGEF_N_2"/>
    <property type="match status" value="1"/>
</dbReference>
<keyword evidence="3" id="KW-1185">Reference proteome</keyword>
<dbReference type="SUPFAM" id="SSF48371">
    <property type="entry name" value="ARM repeat"/>
    <property type="match status" value="1"/>
</dbReference>
<dbReference type="GO" id="GO:0043539">
    <property type="term" value="F:protein serine/threonine kinase activator activity"/>
    <property type="evidence" value="ECO:0007669"/>
    <property type="project" value="TreeGrafter"/>
</dbReference>
<reference evidence="2 3" key="2">
    <citation type="submission" date="2018-11" db="EMBL/GenBank/DDBJ databases">
        <authorList>
            <consortium name="Pathogen Informatics"/>
        </authorList>
    </citation>
    <scope>NUCLEOTIDE SEQUENCE [LARGE SCALE GENOMIC DNA]</scope>
</reference>
<feature type="domain" description="Rapamycin-insensitive companion of mTOR" evidence="1">
    <location>
        <begin position="230"/>
        <end position="293"/>
    </location>
</feature>
<organism evidence="4">
    <name type="scientific">Anisakis simplex</name>
    <name type="common">Herring worm</name>
    <dbReference type="NCBI Taxonomy" id="6269"/>
    <lineage>
        <taxon>Eukaryota</taxon>
        <taxon>Metazoa</taxon>
        <taxon>Ecdysozoa</taxon>
        <taxon>Nematoda</taxon>
        <taxon>Chromadorea</taxon>
        <taxon>Rhabditida</taxon>
        <taxon>Spirurina</taxon>
        <taxon>Ascaridomorpha</taxon>
        <taxon>Ascaridoidea</taxon>
        <taxon>Anisakidae</taxon>
        <taxon>Anisakis</taxon>
        <taxon>Anisakis simplex complex</taxon>
    </lineage>
</organism>
<gene>
    <name evidence="2" type="ORF">ASIM_LOCUS10000</name>
</gene>
<proteinExistence type="predicted"/>
<name>A0A0M3JRC3_ANISI</name>
<evidence type="ECO:0000313" key="2">
    <source>
        <dbReference type="EMBL" id="VDK42170.1"/>
    </source>
</evidence>
<evidence type="ECO:0000259" key="1">
    <source>
        <dbReference type="SMART" id="SM01310"/>
    </source>
</evidence>
<dbReference type="Gene3D" id="1.25.10.10">
    <property type="entry name" value="Leucine-rich Repeat Variant"/>
    <property type="match status" value="1"/>
</dbReference>
<dbReference type="AlphaFoldDB" id="A0A0M3JRC3"/>
<evidence type="ECO:0000313" key="4">
    <source>
        <dbReference type="WBParaSite" id="ASIM_0001026901-mRNA-1"/>
    </source>
</evidence>
<dbReference type="PANTHER" id="PTHR13298:SF11">
    <property type="entry name" value="RAPAMYCIN-INSENSITIVE COMPANION OF MTOR"/>
    <property type="match status" value="1"/>
</dbReference>
<dbReference type="SMART" id="SM01303">
    <property type="entry name" value="RasGEF_N_2"/>
    <property type="match status" value="1"/>
</dbReference>
<dbReference type="InterPro" id="IPR029453">
    <property type="entry name" value="Rictor_IV"/>
</dbReference>
<dbReference type="OrthoDB" id="271111at2759"/>
<sequence length="295" mass="33083">MTTTASVEYVKLIVSCLDYSVGNSLARVVLQKALTSTNEAARKWSTRFLGVLASHELLNFEDWGMSLLLAQLSDPSPKVVRHAVRLLHRWMPFYPDSVTLLKKVRLDALGDAGVMLKTHLFANEEYVQLNPDDVQMTFNIWRKQFNARYVDIIDEDMKVALLNMKRSLDGRFARISNDRSSRRSVPLPVHFYGQLALHPSGQQILAQSGDIERLLKYLREWPVSVEIDQLRNVKGAILALAHIAGSSSSTALSILPAETVPIICRYAEQCPVLSVRGVAFWAINLIGSTKRGSLH</sequence>
<dbReference type="GO" id="GO:0038203">
    <property type="term" value="P:TORC2 signaling"/>
    <property type="evidence" value="ECO:0007669"/>
    <property type="project" value="TreeGrafter"/>
</dbReference>
<dbReference type="InterPro" id="IPR011989">
    <property type="entry name" value="ARM-like"/>
</dbReference>
<dbReference type="GO" id="GO:0031932">
    <property type="term" value="C:TORC2 complex"/>
    <property type="evidence" value="ECO:0007669"/>
    <property type="project" value="InterPro"/>
</dbReference>
<dbReference type="Proteomes" id="UP000267096">
    <property type="component" value="Unassembled WGS sequence"/>
</dbReference>
<reference evidence="4" key="1">
    <citation type="submission" date="2017-02" db="UniProtKB">
        <authorList>
            <consortium name="WormBaseParasite"/>
        </authorList>
    </citation>
    <scope>IDENTIFICATION</scope>
</reference>
<dbReference type="PANTHER" id="PTHR13298">
    <property type="entry name" value="CYTOSOLIC REGULATOR PIANISSIMO"/>
    <property type="match status" value="1"/>
</dbReference>
<evidence type="ECO:0000313" key="3">
    <source>
        <dbReference type="Proteomes" id="UP000267096"/>
    </source>
</evidence>
<dbReference type="InterPro" id="IPR016024">
    <property type="entry name" value="ARM-type_fold"/>
</dbReference>
<dbReference type="SMART" id="SM01310">
    <property type="entry name" value="RICTOR_V"/>
    <property type="match status" value="1"/>
</dbReference>
<accession>A0A0M3JRC3</accession>
<protein>
    <submittedName>
        <fullName evidence="4">Rapamycin-insensitive companion of mTOR (inferred by orthology to a human protein)</fullName>
    </submittedName>
</protein>
<dbReference type="InterPro" id="IPR029451">
    <property type="entry name" value="RICTOR_M"/>
</dbReference>
<dbReference type="GO" id="GO:0051897">
    <property type="term" value="P:positive regulation of phosphatidylinositol 3-kinase/protein kinase B signal transduction"/>
    <property type="evidence" value="ECO:0007669"/>
    <property type="project" value="TreeGrafter"/>
</dbReference>
<dbReference type="InterPro" id="IPR029452">
    <property type="entry name" value="RICTOR_V"/>
</dbReference>
<dbReference type="InterPro" id="IPR028268">
    <property type="entry name" value="Pianissimo_fam"/>
</dbReference>
<dbReference type="EMBL" id="UYRR01030980">
    <property type="protein sequence ID" value="VDK42170.1"/>
    <property type="molecule type" value="Genomic_DNA"/>
</dbReference>
<dbReference type="WBParaSite" id="ASIM_0001026901-mRNA-1">
    <property type="protein sequence ID" value="ASIM_0001026901-mRNA-1"/>
    <property type="gene ID" value="ASIM_0001026901"/>
</dbReference>
<dbReference type="Pfam" id="PF14666">
    <property type="entry name" value="RICTOR_M"/>
    <property type="match status" value="1"/>
</dbReference>
<dbReference type="Pfam" id="PF14668">
    <property type="entry name" value="RICTOR_V"/>
    <property type="match status" value="1"/>
</dbReference>